<organism evidence="1 2">
    <name type="scientific">Odoribacter splanchnicus</name>
    <dbReference type="NCBI Taxonomy" id="28118"/>
    <lineage>
        <taxon>Bacteria</taxon>
        <taxon>Pseudomonadati</taxon>
        <taxon>Bacteroidota</taxon>
        <taxon>Bacteroidia</taxon>
        <taxon>Bacteroidales</taxon>
        <taxon>Odoribacteraceae</taxon>
        <taxon>Odoribacter</taxon>
    </lineage>
</organism>
<dbReference type="PROSITE" id="PS51257">
    <property type="entry name" value="PROKAR_LIPOPROTEIN"/>
    <property type="match status" value="1"/>
</dbReference>
<proteinExistence type="predicted"/>
<reference evidence="1 2" key="1">
    <citation type="submission" date="2018-08" db="EMBL/GenBank/DDBJ databases">
        <title>A genome reference for cultivated species of the human gut microbiota.</title>
        <authorList>
            <person name="Zou Y."/>
            <person name="Xue W."/>
            <person name="Luo G."/>
        </authorList>
    </citation>
    <scope>NUCLEOTIDE SEQUENCE [LARGE SCALE GENOMIC DNA]</scope>
    <source>
        <strain evidence="1 2">AF16-14</strain>
    </source>
</reference>
<evidence type="ECO:0000313" key="2">
    <source>
        <dbReference type="Proteomes" id="UP000284243"/>
    </source>
</evidence>
<dbReference type="EMBL" id="QRYC01000005">
    <property type="protein sequence ID" value="RGU57435.1"/>
    <property type="molecule type" value="Genomic_DNA"/>
</dbReference>
<dbReference type="InterPro" id="IPR032299">
    <property type="entry name" value="DUF4843"/>
</dbReference>
<protein>
    <submittedName>
        <fullName evidence="1">DUF4843 domain-containing protein</fullName>
    </submittedName>
</protein>
<accession>A0A412TU81</accession>
<dbReference type="Proteomes" id="UP000284243">
    <property type="component" value="Unassembled WGS sequence"/>
</dbReference>
<dbReference type="Pfam" id="PF16132">
    <property type="entry name" value="DUF4843"/>
    <property type="match status" value="1"/>
</dbReference>
<gene>
    <name evidence="1" type="ORF">DWW57_05595</name>
</gene>
<evidence type="ECO:0000313" key="1">
    <source>
        <dbReference type="EMBL" id="RGU57435.1"/>
    </source>
</evidence>
<comment type="caution">
    <text evidence="1">The sequence shown here is derived from an EMBL/GenBank/DDBJ whole genome shotgun (WGS) entry which is preliminary data.</text>
</comment>
<name>A0A412TU81_9BACT</name>
<dbReference type="AlphaFoldDB" id="A0A412TU81"/>
<dbReference type="RefSeq" id="WP_022159261.1">
    <property type="nucleotide sequence ID" value="NZ_JADMSC010000072.1"/>
</dbReference>
<sequence>MKVEIRKKWFGKYSLLLLAVIIFVSCQKKDIDRFDTATDYIYFDIPYQLNKYGEQTDYRLDSLSYSFALDNLDVKDTVINVVVKIMGMPVDEDRAYTVELVRDETTATSEDWDAGILNNRFIPAGAITDTIRIRVQRNEILQDEWHQITLKVVPNENFQEGYADLQTVRVTFSDILAEPDWWSTFSRAFGPFYREVYLEWINLYTLGSDPTLHPINNEPLYWNNMPPYYYAGAWGVLDMYINRLKTYFKDNDIYPDGDTTKEPIRLPA</sequence>